<dbReference type="PANTHER" id="PTHR42929:SF1">
    <property type="entry name" value="INNER MEMBRANE ABC TRANSPORTER PERMEASE PROTEIN YDCU-RELATED"/>
    <property type="match status" value="1"/>
</dbReference>
<dbReference type="InterPro" id="IPR000515">
    <property type="entry name" value="MetI-like"/>
</dbReference>
<comment type="similarity">
    <text evidence="2">Belongs to the binding-protein-dependent transport system permease family. CysTW subfamily.</text>
</comment>
<keyword evidence="7 8" id="KW-0472">Membrane</keyword>
<dbReference type="RefSeq" id="WP_247382223.1">
    <property type="nucleotide sequence ID" value="NZ_JALLGV010000015.1"/>
</dbReference>
<evidence type="ECO:0000313" key="10">
    <source>
        <dbReference type="EMBL" id="MFD1588270.1"/>
    </source>
</evidence>
<feature type="transmembrane region" description="Helical" evidence="8">
    <location>
        <begin position="229"/>
        <end position="250"/>
    </location>
</feature>
<evidence type="ECO:0000256" key="7">
    <source>
        <dbReference type="ARBA" id="ARBA00023136"/>
    </source>
</evidence>
<protein>
    <submittedName>
        <fullName evidence="10">ABC transporter permease</fullName>
    </submittedName>
</protein>
<dbReference type="SUPFAM" id="SSF161098">
    <property type="entry name" value="MetI-like"/>
    <property type="match status" value="1"/>
</dbReference>
<dbReference type="GO" id="GO:0005886">
    <property type="term" value="C:plasma membrane"/>
    <property type="evidence" value="ECO:0007669"/>
    <property type="project" value="UniProtKB-SubCell"/>
</dbReference>
<feature type="transmembrane region" description="Helical" evidence="8">
    <location>
        <begin position="84"/>
        <end position="110"/>
    </location>
</feature>
<evidence type="ECO:0000256" key="6">
    <source>
        <dbReference type="ARBA" id="ARBA00022989"/>
    </source>
</evidence>
<evidence type="ECO:0000313" key="11">
    <source>
        <dbReference type="Proteomes" id="UP001597119"/>
    </source>
</evidence>
<dbReference type="PROSITE" id="PS50928">
    <property type="entry name" value="ABC_TM1"/>
    <property type="match status" value="1"/>
</dbReference>
<evidence type="ECO:0000256" key="1">
    <source>
        <dbReference type="ARBA" id="ARBA00004651"/>
    </source>
</evidence>
<dbReference type="Proteomes" id="UP001597119">
    <property type="component" value="Unassembled WGS sequence"/>
</dbReference>
<dbReference type="InterPro" id="IPR035906">
    <property type="entry name" value="MetI-like_sf"/>
</dbReference>
<feature type="domain" description="ABC transmembrane type-1" evidence="9">
    <location>
        <begin position="85"/>
        <end position="294"/>
    </location>
</feature>
<keyword evidence="4" id="KW-1003">Cell membrane</keyword>
<evidence type="ECO:0000259" key="9">
    <source>
        <dbReference type="PROSITE" id="PS50928"/>
    </source>
</evidence>
<evidence type="ECO:0000256" key="5">
    <source>
        <dbReference type="ARBA" id="ARBA00022692"/>
    </source>
</evidence>
<comment type="caution">
    <text evidence="10">The sequence shown here is derived from an EMBL/GenBank/DDBJ whole genome shotgun (WGS) entry which is preliminary data.</text>
</comment>
<dbReference type="EMBL" id="JBHUDJ010000010">
    <property type="protein sequence ID" value="MFD1588270.1"/>
    <property type="molecule type" value="Genomic_DNA"/>
</dbReference>
<gene>
    <name evidence="10" type="ORF">ACFR9U_14910</name>
</gene>
<evidence type="ECO:0000256" key="4">
    <source>
        <dbReference type="ARBA" id="ARBA00022475"/>
    </source>
</evidence>
<keyword evidence="11" id="KW-1185">Reference proteome</keyword>
<evidence type="ECO:0000256" key="2">
    <source>
        <dbReference type="ARBA" id="ARBA00007069"/>
    </source>
</evidence>
<accession>A0ABD6CDC6</accession>
<keyword evidence="5 8" id="KW-0812">Transmembrane</keyword>
<reference evidence="10 11" key="1">
    <citation type="journal article" date="2019" name="Int. J. Syst. Evol. Microbiol.">
        <title>The Global Catalogue of Microorganisms (GCM) 10K type strain sequencing project: providing services to taxonomists for standard genome sequencing and annotation.</title>
        <authorList>
            <consortium name="The Broad Institute Genomics Platform"/>
            <consortium name="The Broad Institute Genome Sequencing Center for Infectious Disease"/>
            <person name="Wu L."/>
            <person name="Ma J."/>
        </authorList>
    </citation>
    <scope>NUCLEOTIDE SEQUENCE [LARGE SCALE GENOMIC DNA]</scope>
    <source>
        <strain evidence="10 11">CGMCC 1.12125</strain>
    </source>
</reference>
<keyword evidence="3" id="KW-0813">Transport</keyword>
<proteinExistence type="inferred from homology"/>
<keyword evidence="6 8" id="KW-1133">Transmembrane helix</keyword>
<organism evidence="10 11">
    <name type="scientific">Halorientalis brevis</name>
    <dbReference type="NCBI Taxonomy" id="1126241"/>
    <lineage>
        <taxon>Archaea</taxon>
        <taxon>Methanobacteriati</taxon>
        <taxon>Methanobacteriota</taxon>
        <taxon>Stenosarchaea group</taxon>
        <taxon>Halobacteria</taxon>
        <taxon>Halobacteriales</taxon>
        <taxon>Haloarculaceae</taxon>
        <taxon>Halorientalis</taxon>
    </lineage>
</organism>
<dbReference type="AlphaFoldDB" id="A0ABD6CDC6"/>
<dbReference type="Gene3D" id="1.10.3720.10">
    <property type="entry name" value="MetI-like"/>
    <property type="match status" value="1"/>
</dbReference>
<dbReference type="PANTHER" id="PTHR42929">
    <property type="entry name" value="INNER MEMBRANE ABC TRANSPORTER PERMEASE PROTEIN YDCU-RELATED-RELATED"/>
    <property type="match status" value="1"/>
</dbReference>
<dbReference type="CDD" id="cd06261">
    <property type="entry name" value="TM_PBP2"/>
    <property type="match status" value="1"/>
</dbReference>
<comment type="subcellular location">
    <subcellularLocation>
        <location evidence="1">Cell membrane</location>
        <topology evidence="1">Multi-pass membrane protein</topology>
    </subcellularLocation>
</comment>
<name>A0ABD6CDC6_9EURY</name>
<evidence type="ECO:0000256" key="8">
    <source>
        <dbReference type="SAM" id="Phobius"/>
    </source>
</evidence>
<feature type="transmembrane region" description="Helical" evidence="8">
    <location>
        <begin position="117"/>
        <end position="144"/>
    </location>
</feature>
<evidence type="ECO:0000256" key="3">
    <source>
        <dbReference type="ARBA" id="ARBA00022448"/>
    </source>
</evidence>
<sequence length="304" mass="33502">MSTEEAVDDGPAPSRPSGEGGVLGLSEEYALSLPTVVWFVVFLVLPIAVIVYYSFLTYSTFAVVQEFTLYSWQETVFSDTVVDTFVRTLVVGVAVTLVTLVFAYPIAYYLRFQTSELMGIILLLFMVIPFWTSELIRVLGWYPILGRSGMVNWVLLSLGVTSEPLRWLMFSNFSQLVGYLQNYLVFMAAPIYISLSQIDEDLLDASETLRGGPIATFRNVTFPLSLPGVAIGSMFTFVLAVGNLTVPSFLSSGESTITTLIYLEVNRGLNYPNAGAISIALLVVIFAFVFALFRVVDISDIAQS</sequence>
<feature type="transmembrane region" description="Helical" evidence="8">
    <location>
        <begin position="271"/>
        <end position="293"/>
    </location>
</feature>
<feature type="transmembrane region" description="Helical" evidence="8">
    <location>
        <begin position="36"/>
        <end position="64"/>
    </location>
</feature>